<dbReference type="WBParaSite" id="PSAMB.scaffold17224size1172.g37191.t1">
    <property type="protein sequence ID" value="PSAMB.scaffold17224size1172.g37191.t1"/>
    <property type="gene ID" value="PSAMB.scaffold17224size1172.g37191"/>
</dbReference>
<feature type="compositionally biased region" description="Low complexity" evidence="1">
    <location>
        <begin position="12"/>
        <end position="26"/>
    </location>
</feature>
<keyword evidence="2" id="KW-1185">Reference proteome</keyword>
<sequence>MVAIAKMARDVAATTRTKTKGAAMGKSTDDDWRGRPTSGSGAARQGPATIGASEKIRNKWTSPTKTKPM</sequence>
<dbReference type="Proteomes" id="UP000887566">
    <property type="component" value="Unplaced"/>
</dbReference>
<feature type="compositionally biased region" description="Polar residues" evidence="1">
    <location>
        <begin position="59"/>
        <end position="69"/>
    </location>
</feature>
<name>A0A914VA91_9BILA</name>
<evidence type="ECO:0000313" key="3">
    <source>
        <dbReference type="WBParaSite" id="PSAMB.scaffold17224size1172.g37191.t1"/>
    </source>
</evidence>
<dbReference type="AlphaFoldDB" id="A0A914VA91"/>
<evidence type="ECO:0000313" key="2">
    <source>
        <dbReference type="Proteomes" id="UP000887566"/>
    </source>
</evidence>
<reference evidence="3" key="1">
    <citation type="submission" date="2022-11" db="UniProtKB">
        <authorList>
            <consortium name="WormBaseParasite"/>
        </authorList>
    </citation>
    <scope>IDENTIFICATION</scope>
</reference>
<proteinExistence type="predicted"/>
<protein>
    <submittedName>
        <fullName evidence="3">Uncharacterized protein</fullName>
    </submittedName>
</protein>
<feature type="region of interest" description="Disordered" evidence="1">
    <location>
        <begin position="1"/>
        <end position="69"/>
    </location>
</feature>
<evidence type="ECO:0000256" key="1">
    <source>
        <dbReference type="SAM" id="MobiDB-lite"/>
    </source>
</evidence>
<organism evidence="2 3">
    <name type="scientific">Plectus sambesii</name>
    <dbReference type="NCBI Taxonomy" id="2011161"/>
    <lineage>
        <taxon>Eukaryota</taxon>
        <taxon>Metazoa</taxon>
        <taxon>Ecdysozoa</taxon>
        <taxon>Nematoda</taxon>
        <taxon>Chromadorea</taxon>
        <taxon>Plectida</taxon>
        <taxon>Plectina</taxon>
        <taxon>Plectoidea</taxon>
        <taxon>Plectidae</taxon>
        <taxon>Plectus</taxon>
    </lineage>
</organism>
<accession>A0A914VA91</accession>